<dbReference type="PANTHER" id="PTHR43792">
    <property type="entry name" value="GNAT FAMILY, PUTATIVE (AFU_ORTHOLOGUE AFUA_3G00765)-RELATED-RELATED"/>
    <property type="match status" value="1"/>
</dbReference>
<dbReference type="RefSeq" id="WP_149527615.1">
    <property type="nucleotide sequence ID" value="NZ_JACAGK010000001.1"/>
</dbReference>
<evidence type="ECO:0000259" key="1">
    <source>
        <dbReference type="PROSITE" id="PS51186"/>
    </source>
</evidence>
<dbReference type="EMBL" id="JACAGK010000001">
    <property type="protein sequence ID" value="MDM1046794.1"/>
    <property type="molecule type" value="Genomic_DNA"/>
</dbReference>
<evidence type="ECO:0000313" key="3">
    <source>
        <dbReference type="Proteomes" id="UP001170954"/>
    </source>
</evidence>
<evidence type="ECO:0000313" key="2">
    <source>
        <dbReference type="EMBL" id="MDM1046794.1"/>
    </source>
</evidence>
<organism evidence="2 3">
    <name type="scientific">Sphingobacterium hotanense</name>
    <dbReference type="NCBI Taxonomy" id="649196"/>
    <lineage>
        <taxon>Bacteria</taxon>
        <taxon>Pseudomonadati</taxon>
        <taxon>Bacteroidota</taxon>
        <taxon>Sphingobacteriia</taxon>
        <taxon>Sphingobacteriales</taxon>
        <taxon>Sphingobacteriaceae</taxon>
        <taxon>Sphingobacterium</taxon>
    </lineage>
</organism>
<comment type="caution">
    <text evidence="2">The sequence shown here is derived from an EMBL/GenBank/DDBJ whole genome shotgun (WGS) entry which is preliminary data.</text>
</comment>
<dbReference type="PANTHER" id="PTHR43792:SF1">
    <property type="entry name" value="N-ACETYLTRANSFERASE DOMAIN-CONTAINING PROTEIN"/>
    <property type="match status" value="1"/>
</dbReference>
<feature type="domain" description="N-acetyltransferase" evidence="1">
    <location>
        <begin position="3"/>
        <end position="160"/>
    </location>
</feature>
<dbReference type="Proteomes" id="UP001170954">
    <property type="component" value="Unassembled WGS sequence"/>
</dbReference>
<gene>
    <name evidence="2" type="ORF">HX018_00825</name>
</gene>
<dbReference type="Gene3D" id="3.40.630.30">
    <property type="match status" value="1"/>
</dbReference>
<dbReference type="InterPro" id="IPR000182">
    <property type="entry name" value="GNAT_dom"/>
</dbReference>
<dbReference type="CDD" id="cd04301">
    <property type="entry name" value="NAT_SF"/>
    <property type="match status" value="1"/>
</dbReference>
<reference evidence="2" key="1">
    <citation type="submission" date="2020-06" db="EMBL/GenBank/DDBJ databases">
        <authorList>
            <person name="Dong N."/>
        </authorList>
    </citation>
    <scope>NUCLEOTIDE SEQUENCE</scope>
    <source>
        <strain evidence="2">R1692</strain>
    </source>
</reference>
<proteinExistence type="predicted"/>
<dbReference type="PROSITE" id="PS51186">
    <property type="entry name" value="GNAT"/>
    <property type="match status" value="1"/>
</dbReference>
<reference evidence="2" key="2">
    <citation type="journal article" date="2022" name="Sci. Total Environ.">
        <title>Prevalence, transmission, and molecular epidemiology of tet(X)-positive bacteria among humans, animals, and environmental niches in China: An epidemiological, and genomic-based study.</title>
        <authorList>
            <person name="Dong N."/>
            <person name="Zeng Y."/>
            <person name="Cai C."/>
            <person name="Sun C."/>
            <person name="Lu J."/>
            <person name="Liu C."/>
            <person name="Zhou H."/>
            <person name="Sun Q."/>
            <person name="Shu L."/>
            <person name="Wang H."/>
            <person name="Wang Y."/>
            <person name="Wang S."/>
            <person name="Wu C."/>
            <person name="Chan E.W."/>
            <person name="Chen G."/>
            <person name="Shen Z."/>
            <person name="Chen S."/>
            <person name="Zhang R."/>
        </authorList>
    </citation>
    <scope>NUCLEOTIDE SEQUENCE</scope>
    <source>
        <strain evidence="2">R1692</strain>
    </source>
</reference>
<protein>
    <submittedName>
        <fullName evidence="2">GNAT family N-acetyltransferase</fullName>
    </submittedName>
</protein>
<name>A0ABT7NHX8_9SPHI</name>
<dbReference type="InterPro" id="IPR016181">
    <property type="entry name" value="Acyl_CoA_acyltransferase"/>
</dbReference>
<dbReference type="SUPFAM" id="SSF55729">
    <property type="entry name" value="Acyl-CoA N-acyltransferases (Nat)"/>
    <property type="match status" value="1"/>
</dbReference>
<keyword evidence="3" id="KW-1185">Reference proteome</keyword>
<dbReference type="InterPro" id="IPR051531">
    <property type="entry name" value="N-acetyltransferase"/>
</dbReference>
<accession>A0ABT7NHX8</accession>
<sequence>MKITLRKFQETDFDSYYQLVGDLRVMKMVTERAFDLNEAKEDFAKLLQNDQIDERFGHFMMINSNTNEFIGLGKLSIEDRKTERAEIGYLLLPKFWGKGIGHKVARILVEMAVSTKLKHLYAIIDPKNVASRKILEKQGFVFHEYKSFDGLPGEILVKEL</sequence>
<dbReference type="Pfam" id="PF13302">
    <property type="entry name" value="Acetyltransf_3"/>
    <property type="match status" value="1"/>
</dbReference>